<feature type="region of interest" description="Disordered" evidence="1">
    <location>
        <begin position="1"/>
        <end position="33"/>
    </location>
</feature>
<evidence type="ECO:0000313" key="2">
    <source>
        <dbReference type="EMBL" id="MYL68934.1"/>
    </source>
</evidence>
<comment type="caution">
    <text evidence="2">The sequence shown here is derived from an EMBL/GenBank/DDBJ whole genome shotgun (WGS) entry which is preliminary data.</text>
</comment>
<dbReference type="AlphaFoldDB" id="A0A6B1IR72"/>
<protein>
    <submittedName>
        <fullName evidence="2">Uncharacterized protein</fullName>
    </submittedName>
</protein>
<evidence type="ECO:0000313" key="3">
    <source>
        <dbReference type="Proteomes" id="UP000452321"/>
    </source>
</evidence>
<dbReference type="RefSeq" id="WP_159359104.1">
    <property type="nucleotide sequence ID" value="NZ_WMFC01000025.1"/>
</dbReference>
<organism evidence="2 3">
    <name type="scientific">Halorubrum distributum</name>
    <dbReference type="NCBI Taxonomy" id="29283"/>
    <lineage>
        <taxon>Archaea</taxon>
        <taxon>Methanobacteriati</taxon>
        <taxon>Methanobacteriota</taxon>
        <taxon>Stenosarchaea group</taxon>
        <taxon>Halobacteria</taxon>
        <taxon>Halobacteriales</taxon>
        <taxon>Haloferacaceae</taxon>
        <taxon>Halorubrum</taxon>
        <taxon>Halorubrum distributum group</taxon>
    </lineage>
</organism>
<feature type="compositionally biased region" description="Polar residues" evidence="1">
    <location>
        <begin position="22"/>
        <end position="33"/>
    </location>
</feature>
<reference evidence="2 3" key="1">
    <citation type="submission" date="2019-11" db="EMBL/GenBank/DDBJ databases">
        <title>Genome sequences of 17 halophilic strains isolated from different environments.</title>
        <authorList>
            <person name="Furrow R.E."/>
        </authorList>
    </citation>
    <scope>NUCLEOTIDE SEQUENCE [LARGE SCALE GENOMIC DNA]</scope>
    <source>
        <strain evidence="2 3">22502_06_Cabo</strain>
    </source>
</reference>
<dbReference type="EMBL" id="WMFC01000025">
    <property type="protein sequence ID" value="MYL68934.1"/>
    <property type="molecule type" value="Genomic_DNA"/>
</dbReference>
<dbReference type="Proteomes" id="UP000452321">
    <property type="component" value="Unassembled WGS sequence"/>
</dbReference>
<evidence type="ECO:0000256" key="1">
    <source>
        <dbReference type="SAM" id="MobiDB-lite"/>
    </source>
</evidence>
<proteinExistence type="predicted"/>
<accession>A0A6B1IR72</accession>
<gene>
    <name evidence="2" type="ORF">GLW30_14505</name>
</gene>
<sequence length="96" mass="9822">MVSTFDSGQIGGIGDGPEFQDTVPTTETTSNGLFNDIQDSAATTSDQQSQQTSLGEAIVDALVLVGAAWLAGEILGKIFGSSADLTDVEQQILASA</sequence>
<name>A0A6B1IR72_9EURY</name>